<dbReference type="CDD" id="cd03230">
    <property type="entry name" value="ABC_DR_subfamily_A"/>
    <property type="match status" value="1"/>
</dbReference>
<sequence>MYEEMIKLERISKTFNTEPVLKGIDAELHAGEILGFLGPSGAGKTTTIKIITGQLRQTAGEAFILGINCRNIDETIYEQIGIVTDSSGCYEYLSVYKNLEYFAKLLKVSKERITEVLCQVGLAEHSRKLAGKLSKGQRQRLVLARAVLHKPKVLFLDEPTSGLDPSTAQEIHKMLLQLKREGMAIFLTTHNMEEAAKLCDHVALLNEGVIVEYGRPKEICLKYNKQKRYAVHLSDNSDHVLEQTQESIMQMGRWMEENKIESLHSCEPTLEKVFLEVTGRELS</sequence>
<evidence type="ECO:0000256" key="1">
    <source>
        <dbReference type="ARBA" id="ARBA00022448"/>
    </source>
</evidence>
<gene>
    <name evidence="5" type="ORF">DW099_12410</name>
</gene>
<dbReference type="PROSITE" id="PS00211">
    <property type="entry name" value="ABC_TRANSPORTER_1"/>
    <property type="match status" value="1"/>
</dbReference>
<protein>
    <submittedName>
        <fullName evidence="5">ABC transporter ATP-binding protein</fullName>
    </submittedName>
</protein>
<accession>A0A415E1M9</accession>
<dbReference type="GeneID" id="83003441"/>
<proteinExistence type="predicted"/>
<comment type="caution">
    <text evidence="5">The sequence shown here is derived from an EMBL/GenBank/DDBJ whole genome shotgun (WGS) entry which is preliminary data.</text>
</comment>
<name>A0A415E1M9_9FIRM</name>
<dbReference type="GO" id="GO:0016887">
    <property type="term" value="F:ATP hydrolysis activity"/>
    <property type="evidence" value="ECO:0007669"/>
    <property type="project" value="InterPro"/>
</dbReference>
<dbReference type="PANTHER" id="PTHR42711:SF13">
    <property type="entry name" value="ABC TRANSPORTER, ATP-BINDING PROTEIN"/>
    <property type="match status" value="1"/>
</dbReference>
<dbReference type="STRING" id="1776384.GCA_900086585_01053"/>
<reference evidence="5 6" key="1">
    <citation type="submission" date="2018-08" db="EMBL/GenBank/DDBJ databases">
        <title>A genome reference for cultivated species of the human gut microbiota.</title>
        <authorList>
            <person name="Zou Y."/>
            <person name="Xue W."/>
            <person name="Luo G."/>
        </authorList>
    </citation>
    <scope>NUCLEOTIDE SEQUENCE [LARGE SCALE GENOMIC DNA]</scope>
    <source>
        <strain evidence="5 6">AM07-24</strain>
    </source>
</reference>
<dbReference type="AlphaFoldDB" id="A0A415E1M9"/>
<keyword evidence="2" id="KW-0547">Nucleotide-binding</keyword>
<dbReference type="Proteomes" id="UP000284841">
    <property type="component" value="Unassembled WGS sequence"/>
</dbReference>
<keyword evidence="6" id="KW-1185">Reference proteome</keyword>
<dbReference type="SUPFAM" id="SSF52540">
    <property type="entry name" value="P-loop containing nucleoside triphosphate hydrolases"/>
    <property type="match status" value="1"/>
</dbReference>
<dbReference type="InterPro" id="IPR003439">
    <property type="entry name" value="ABC_transporter-like_ATP-bd"/>
</dbReference>
<dbReference type="InterPro" id="IPR017871">
    <property type="entry name" value="ABC_transporter-like_CS"/>
</dbReference>
<dbReference type="InterPro" id="IPR003593">
    <property type="entry name" value="AAA+_ATPase"/>
</dbReference>
<dbReference type="Gene3D" id="3.40.50.300">
    <property type="entry name" value="P-loop containing nucleotide triphosphate hydrolases"/>
    <property type="match status" value="1"/>
</dbReference>
<feature type="domain" description="ABC transporter" evidence="4">
    <location>
        <begin position="6"/>
        <end position="232"/>
    </location>
</feature>
<dbReference type="Pfam" id="PF00005">
    <property type="entry name" value="ABC_tran"/>
    <property type="match status" value="1"/>
</dbReference>
<evidence type="ECO:0000313" key="6">
    <source>
        <dbReference type="Proteomes" id="UP000284841"/>
    </source>
</evidence>
<dbReference type="PROSITE" id="PS50893">
    <property type="entry name" value="ABC_TRANSPORTER_2"/>
    <property type="match status" value="1"/>
</dbReference>
<evidence type="ECO:0000259" key="4">
    <source>
        <dbReference type="PROSITE" id="PS50893"/>
    </source>
</evidence>
<organism evidence="5 6">
    <name type="scientific">Emergencia timonensis</name>
    <dbReference type="NCBI Taxonomy" id="1776384"/>
    <lineage>
        <taxon>Bacteria</taxon>
        <taxon>Bacillati</taxon>
        <taxon>Bacillota</taxon>
        <taxon>Clostridia</taxon>
        <taxon>Peptostreptococcales</taxon>
        <taxon>Anaerovoracaceae</taxon>
        <taxon>Emergencia</taxon>
    </lineage>
</organism>
<dbReference type="OrthoDB" id="9804819at2"/>
<dbReference type="InterPro" id="IPR027417">
    <property type="entry name" value="P-loop_NTPase"/>
</dbReference>
<dbReference type="PANTHER" id="PTHR42711">
    <property type="entry name" value="ABC TRANSPORTER ATP-BINDING PROTEIN"/>
    <property type="match status" value="1"/>
</dbReference>
<keyword evidence="3 5" id="KW-0067">ATP-binding</keyword>
<evidence type="ECO:0000256" key="2">
    <source>
        <dbReference type="ARBA" id="ARBA00022741"/>
    </source>
</evidence>
<dbReference type="EMBL" id="QRMS01000003">
    <property type="protein sequence ID" value="RHJ87493.1"/>
    <property type="molecule type" value="Genomic_DNA"/>
</dbReference>
<keyword evidence="1" id="KW-0813">Transport</keyword>
<dbReference type="GO" id="GO:0005524">
    <property type="term" value="F:ATP binding"/>
    <property type="evidence" value="ECO:0007669"/>
    <property type="project" value="UniProtKB-KW"/>
</dbReference>
<dbReference type="RefSeq" id="WP_067534721.1">
    <property type="nucleotide sequence ID" value="NZ_AP025567.1"/>
</dbReference>
<dbReference type="SMART" id="SM00382">
    <property type="entry name" value="AAA"/>
    <property type="match status" value="1"/>
</dbReference>
<evidence type="ECO:0000313" key="5">
    <source>
        <dbReference type="EMBL" id="RHJ87493.1"/>
    </source>
</evidence>
<evidence type="ECO:0000256" key="3">
    <source>
        <dbReference type="ARBA" id="ARBA00022840"/>
    </source>
</evidence>
<dbReference type="InterPro" id="IPR050763">
    <property type="entry name" value="ABC_transporter_ATP-binding"/>
</dbReference>